<gene>
    <name evidence="1" type="ORF">H9Y05_01320</name>
</gene>
<evidence type="ECO:0008006" key="3">
    <source>
        <dbReference type="Google" id="ProtNLM"/>
    </source>
</evidence>
<sequence>MKKLFNFSLIITATALIITACGGSGKSRSLIESVSSFLNGNETIIGFGSARMNDILEKTGYQQEAKIKAFLNEPLGQLKSSVNLDAPVYFAIEGPIVDGNPTATYLFIEVKNADSLKANLTKNGFEVKKGGDFDYAGEGDMNIAFDQGVAIVLIKPNVSDAKTALAEVRKKTQGDVSTGYIADILSKKEDIVYGASLANLYGTSNTDLEDLSADKQKELRAMLQNSYIESGLKFENGAIVLETKNHFSEALKSKLFLNKDGGAKILSNLGNGKPRVGVSLNIDTKKLQEFLDEYAPNALEDLSDGIGGPFAMAMMVANNDISKLIDGRIGALVLGDATQVVEGMTPDFNFYVGLSGQGKNFGQTIKDAISSDFQVVNLTDSGIAGFSSSAYAGKGITLPEGAENFGKDAFNLFIDLSDVNLDEFQLEGGAKMAELVKYISVSYNLEGGQVIIKAKDGKENALKQLFNKALRTFEDEIAI</sequence>
<name>A0A8J6P758_9FLAO</name>
<comment type="caution">
    <text evidence="1">The sequence shown here is derived from an EMBL/GenBank/DDBJ whole genome shotgun (WGS) entry which is preliminary data.</text>
</comment>
<dbReference type="Proteomes" id="UP000652681">
    <property type="component" value="Unassembled WGS sequence"/>
</dbReference>
<dbReference type="EMBL" id="JACVEL010000001">
    <property type="protein sequence ID" value="MBC9811101.1"/>
    <property type="molecule type" value="Genomic_DNA"/>
</dbReference>
<dbReference type="AlphaFoldDB" id="A0A8J6P758"/>
<dbReference type="RefSeq" id="WP_216713288.1">
    <property type="nucleotide sequence ID" value="NZ_JACVEL010000001.1"/>
</dbReference>
<reference evidence="1" key="1">
    <citation type="submission" date="2020-09" db="EMBL/GenBank/DDBJ databases">
        <title>Taishania pollutisoli gen. nov., sp. nov., Isolated from Tetrabromobisphenol A-Contaminated Soil.</title>
        <authorList>
            <person name="Chen Q."/>
        </authorList>
    </citation>
    <scope>NUCLEOTIDE SEQUENCE</scope>
    <source>
        <strain evidence="1">CZZ-1</strain>
    </source>
</reference>
<proteinExistence type="predicted"/>
<organism evidence="1 2">
    <name type="scientific">Taishania pollutisoli</name>
    <dbReference type="NCBI Taxonomy" id="2766479"/>
    <lineage>
        <taxon>Bacteria</taxon>
        <taxon>Pseudomonadati</taxon>
        <taxon>Bacteroidota</taxon>
        <taxon>Flavobacteriia</taxon>
        <taxon>Flavobacteriales</taxon>
        <taxon>Crocinitomicaceae</taxon>
        <taxon>Taishania</taxon>
    </lineage>
</organism>
<evidence type="ECO:0000313" key="1">
    <source>
        <dbReference type="EMBL" id="MBC9811101.1"/>
    </source>
</evidence>
<protein>
    <recommendedName>
        <fullName evidence="3">DUF4836 family protein</fullName>
    </recommendedName>
</protein>
<accession>A0A8J6P758</accession>
<keyword evidence="2" id="KW-1185">Reference proteome</keyword>
<evidence type="ECO:0000313" key="2">
    <source>
        <dbReference type="Proteomes" id="UP000652681"/>
    </source>
</evidence>
<dbReference type="PROSITE" id="PS51257">
    <property type="entry name" value="PROKAR_LIPOPROTEIN"/>
    <property type="match status" value="1"/>
</dbReference>